<dbReference type="EMBL" id="CP049933">
    <property type="protein sequence ID" value="QIM19031.1"/>
    <property type="molecule type" value="Genomic_DNA"/>
</dbReference>
<dbReference type="PANTHER" id="PTHR30514">
    <property type="entry name" value="GLUCOKINASE"/>
    <property type="match status" value="1"/>
</dbReference>
<dbReference type="InterPro" id="IPR046348">
    <property type="entry name" value="SIS_dom_sf"/>
</dbReference>
<evidence type="ECO:0000313" key="3">
    <source>
        <dbReference type="Proteomes" id="UP000503441"/>
    </source>
</evidence>
<dbReference type="Pfam" id="PF01380">
    <property type="entry name" value="SIS"/>
    <property type="match status" value="1"/>
</dbReference>
<dbReference type="InterPro" id="IPR047640">
    <property type="entry name" value="RpiR-like"/>
</dbReference>
<feature type="domain" description="SIS" evidence="1">
    <location>
        <begin position="25"/>
        <end position="168"/>
    </location>
</feature>
<dbReference type="PANTHER" id="PTHR30514:SF18">
    <property type="entry name" value="RPIR-FAMILY TRANSCRIPTIONAL REGULATOR"/>
    <property type="match status" value="1"/>
</dbReference>
<proteinExistence type="predicted"/>
<dbReference type="InterPro" id="IPR035472">
    <property type="entry name" value="RpiR-like_SIS"/>
</dbReference>
<gene>
    <name evidence="2" type="ORF">G7066_11435</name>
</gene>
<dbReference type="Gene3D" id="3.40.50.10490">
    <property type="entry name" value="Glucose-6-phosphate isomerase like protein, domain 1"/>
    <property type="match status" value="1"/>
</dbReference>
<sequence>MLQVEQTAFETALAAFRDNSAFERASAQIARSRRRFVIGRGSSQSHALTFAAELKASLSQVHPIIAPATDHLDLLADVRPTDVLIAFCLSPYRRDTVEISKLYVASGGTLLLITDSADSPLSAFASEQIIVPSAAREPAASSLAVFLAIQILAQLASASSKGALRRTQERERISELLELHTPDMRWIGRGSEPPSGNGFGFE</sequence>
<name>A0ABX6JXK4_9MICO</name>
<reference evidence="2 3" key="1">
    <citation type="submission" date="2020-03" db="EMBL/GenBank/DDBJ databases">
        <title>Leucobacter sp. nov., isolated from beetles.</title>
        <authorList>
            <person name="Hyun D.-W."/>
            <person name="Bae J.-W."/>
        </authorList>
    </citation>
    <scope>NUCLEOTIDE SEQUENCE [LARGE SCALE GENOMIC DNA]</scope>
    <source>
        <strain evidence="2 3">HDW9A</strain>
    </source>
</reference>
<dbReference type="InterPro" id="IPR001347">
    <property type="entry name" value="SIS_dom"/>
</dbReference>
<dbReference type="SUPFAM" id="SSF53697">
    <property type="entry name" value="SIS domain"/>
    <property type="match status" value="1"/>
</dbReference>
<organism evidence="2 3">
    <name type="scientific">Leucobacter coleopterorum</name>
    <dbReference type="NCBI Taxonomy" id="2714933"/>
    <lineage>
        <taxon>Bacteria</taxon>
        <taxon>Bacillati</taxon>
        <taxon>Actinomycetota</taxon>
        <taxon>Actinomycetes</taxon>
        <taxon>Micrococcales</taxon>
        <taxon>Microbacteriaceae</taxon>
        <taxon>Leucobacter</taxon>
    </lineage>
</organism>
<protein>
    <submittedName>
        <fullName evidence="2">MurR/RpiR family transcriptional regulator</fullName>
    </submittedName>
</protein>
<dbReference type="Proteomes" id="UP000503441">
    <property type="component" value="Chromosome"/>
</dbReference>
<evidence type="ECO:0000313" key="2">
    <source>
        <dbReference type="EMBL" id="QIM19031.1"/>
    </source>
</evidence>
<dbReference type="CDD" id="cd05013">
    <property type="entry name" value="SIS_RpiR"/>
    <property type="match status" value="1"/>
</dbReference>
<accession>A0ABX6JXK4</accession>
<evidence type="ECO:0000259" key="1">
    <source>
        <dbReference type="PROSITE" id="PS51464"/>
    </source>
</evidence>
<dbReference type="RefSeq" id="WP_166331200.1">
    <property type="nucleotide sequence ID" value="NZ_CP049933.1"/>
</dbReference>
<dbReference type="PROSITE" id="PS51464">
    <property type="entry name" value="SIS"/>
    <property type="match status" value="1"/>
</dbReference>
<keyword evidence="3" id="KW-1185">Reference proteome</keyword>